<dbReference type="OrthoDB" id="9796533at2"/>
<dbReference type="Gene3D" id="3.30.420.40">
    <property type="match status" value="2"/>
</dbReference>
<dbReference type="KEGG" id="talb:FTW19_14375"/>
<name>A0A5B9EHX3_9BACT</name>
<dbReference type="InterPro" id="IPR036390">
    <property type="entry name" value="WH_DNA-bd_sf"/>
</dbReference>
<sequence>MKVPFQSAKTSIIAALLQYDRLSRLELSELTGVSPAGITEVTQKLLQQELLAETPSIDPPGREKRRGRPPVQLSLQPGHSCFAGINIGEGEMVLAITDLKGAVLEQRHVPAVDSLSEIPEAVRATFLAALRHASIPRTRVRGTGIAVAGIVDADQGVCRYSAALDWRDVPIARIIGEALELQAWADNDANAIAIGEHIFGDAREYDHFSSIVLGRTIGSAHYMHGILYRGHDGSAGEIGHISVDPHGTLCRCGRNGCLDTIAGGSALRQAAHEKGLVIESMRDLEDLAMHGDRNAVQLLRCAGKALGSAIASLVHINNPQAVLFTDLEGFENGVFRTAIRQGIENSILPRYLGSTEIRFTTADPVSLPRSAASIAAFNYLMSL</sequence>
<dbReference type="SUPFAM" id="SSF46785">
    <property type="entry name" value="Winged helix' DNA-binding domain"/>
    <property type="match status" value="1"/>
</dbReference>
<dbReference type="Gene3D" id="1.10.10.10">
    <property type="entry name" value="Winged helix-like DNA-binding domain superfamily/Winged helix DNA-binding domain"/>
    <property type="match status" value="1"/>
</dbReference>
<accession>A0A5B9EHX3</accession>
<dbReference type="EMBL" id="CP042806">
    <property type="protein sequence ID" value="QEE31359.1"/>
    <property type="molecule type" value="Genomic_DNA"/>
</dbReference>
<dbReference type="InterPro" id="IPR043129">
    <property type="entry name" value="ATPase_NBD"/>
</dbReference>
<dbReference type="PANTHER" id="PTHR18964:SF173">
    <property type="entry name" value="GLUCOKINASE"/>
    <property type="match status" value="1"/>
</dbReference>
<dbReference type="InterPro" id="IPR036388">
    <property type="entry name" value="WH-like_DNA-bd_sf"/>
</dbReference>
<reference evidence="2 3" key="1">
    <citation type="submission" date="2019-08" db="EMBL/GenBank/DDBJ databases">
        <title>Complete genome sequence of Terriglobus albidus strain ORNL.</title>
        <authorList>
            <person name="Podar M."/>
        </authorList>
    </citation>
    <scope>NUCLEOTIDE SEQUENCE [LARGE SCALE GENOMIC DNA]</scope>
    <source>
        <strain evidence="2 3">ORNL</strain>
    </source>
</reference>
<evidence type="ECO:0000256" key="1">
    <source>
        <dbReference type="SAM" id="MobiDB-lite"/>
    </source>
</evidence>
<feature type="region of interest" description="Disordered" evidence="1">
    <location>
        <begin position="52"/>
        <end position="74"/>
    </location>
</feature>
<dbReference type="InterPro" id="IPR000600">
    <property type="entry name" value="ROK"/>
</dbReference>
<keyword evidence="3" id="KW-1185">Reference proteome</keyword>
<organism evidence="2 3">
    <name type="scientific">Terriglobus albidus</name>
    <dbReference type="NCBI Taxonomy" id="1592106"/>
    <lineage>
        <taxon>Bacteria</taxon>
        <taxon>Pseudomonadati</taxon>
        <taxon>Acidobacteriota</taxon>
        <taxon>Terriglobia</taxon>
        <taxon>Terriglobales</taxon>
        <taxon>Acidobacteriaceae</taxon>
        <taxon>Terriglobus</taxon>
    </lineage>
</organism>
<gene>
    <name evidence="2" type="ORF">FTW19_14375</name>
</gene>
<proteinExistence type="predicted"/>
<evidence type="ECO:0000313" key="2">
    <source>
        <dbReference type="EMBL" id="QEE31359.1"/>
    </source>
</evidence>
<dbReference type="Proteomes" id="UP000321820">
    <property type="component" value="Chromosome"/>
</dbReference>
<dbReference type="AlphaFoldDB" id="A0A5B9EHX3"/>
<protein>
    <submittedName>
        <fullName evidence="2">ROK family protein</fullName>
    </submittedName>
</protein>
<dbReference type="PANTHER" id="PTHR18964">
    <property type="entry name" value="ROK (REPRESSOR, ORF, KINASE) FAMILY"/>
    <property type="match status" value="1"/>
</dbReference>
<evidence type="ECO:0000313" key="3">
    <source>
        <dbReference type="Proteomes" id="UP000321820"/>
    </source>
</evidence>
<dbReference type="SUPFAM" id="SSF53067">
    <property type="entry name" value="Actin-like ATPase domain"/>
    <property type="match status" value="1"/>
</dbReference>
<dbReference type="Pfam" id="PF00480">
    <property type="entry name" value="ROK"/>
    <property type="match status" value="1"/>
</dbReference>